<dbReference type="PANTHER" id="PTHR30576">
    <property type="entry name" value="COLANIC BIOSYNTHESIS UDP-GLUCOSE LIPID CARRIER TRANSFERASE"/>
    <property type="match status" value="1"/>
</dbReference>
<dbReference type="NCBIfam" id="TIGR03025">
    <property type="entry name" value="EPS_sugtrans"/>
    <property type="match status" value="1"/>
</dbReference>
<comment type="subcellular location">
    <subcellularLocation>
        <location evidence="1">Membrane</location>
        <topology evidence="1">Multi-pass membrane protein</topology>
    </subcellularLocation>
</comment>
<reference evidence="9 10" key="1">
    <citation type="journal article" date="2012" name="Stand. Genomic Sci.">
        <title>Complete genome sequence of Terriglobus saanensis type strain SP1PR4(T), an Acidobacteria from tundra soil.</title>
        <authorList>
            <person name="Rawat S.R."/>
            <person name="Mannisto M.K."/>
            <person name="Starovoytov V."/>
            <person name="Goodwin L."/>
            <person name="Nolan M."/>
            <person name="Hauser L."/>
            <person name="Land M."/>
            <person name="Davenport K.W."/>
            <person name="Woyke T."/>
            <person name="Haggblom M.M."/>
        </authorList>
    </citation>
    <scope>NUCLEOTIDE SEQUENCE</scope>
    <source>
        <strain evidence="10">ATCC BAA-1853 / DSM 23119 / SP1PR4</strain>
    </source>
</reference>
<dbReference type="Proteomes" id="UP000006844">
    <property type="component" value="Chromosome"/>
</dbReference>
<keyword evidence="10" id="KW-1185">Reference proteome</keyword>
<dbReference type="PANTHER" id="PTHR30576:SF21">
    <property type="entry name" value="UDP-GLUCOSE:UNDECAPRENYL-PHOSPHATE GLUCOSE-1-PHOSPHATE TRANSFERASE"/>
    <property type="match status" value="1"/>
</dbReference>
<dbReference type="GO" id="GO:0016020">
    <property type="term" value="C:membrane"/>
    <property type="evidence" value="ECO:0007669"/>
    <property type="project" value="UniProtKB-SubCell"/>
</dbReference>
<dbReference type="eggNOG" id="COG2148">
    <property type="taxonomic scope" value="Bacteria"/>
</dbReference>
<keyword evidence="5 7" id="KW-1133">Transmembrane helix</keyword>
<dbReference type="EMBL" id="CP002467">
    <property type="protein sequence ID" value="ADV81417.1"/>
    <property type="molecule type" value="Genomic_DNA"/>
</dbReference>
<sequence>MIRILNVYYPTRTIMLLVCEALIVSGCFFAATIIVQGSDAFITLNYEYGAAKVLFLTVITLLCSYYFDLYEPQMLLDRREIIFRVLLVVGVVCLLLSAVVYFFPSVGMERYIFPLGFTLLTGALLAWRKAYEWILSKKMFRECVYIMGGGEYAFSVMQTIEARSDLGMEVCGWEGISQDREERKRMASAALAKLTTQKPGIHRIIVAMEDRRAEMPTQELLALRFRGVVIEEAGAFLERMSGKIQLDGLRPSTFLFSEGFRIKPSQQLSRRIASFIVAAIGLLLFLPFFPLVYIAMKLTAPGPLFFKQTRVGYAGRHFTVVKFRSMRTDAEAMGAKWATQDDPRVTSFGRFMRKTRIDEIPQLWNVLRGDMSLVGPRPERPEFVPWLTEQLPFYDLRHIIRPGLTGWAQVRFKYGATLADSREKLEYDLYYVKHMTLGLDLLIMFETIKTIVRRRGAQ</sequence>
<feature type="transmembrane region" description="Helical" evidence="7">
    <location>
        <begin position="81"/>
        <end position="104"/>
    </location>
</feature>
<accession>E8V403</accession>
<evidence type="ECO:0000259" key="8">
    <source>
        <dbReference type="Pfam" id="PF02397"/>
    </source>
</evidence>
<feature type="domain" description="Bacterial sugar transferase" evidence="8">
    <location>
        <begin position="271"/>
        <end position="452"/>
    </location>
</feature>
<dbReference type="KEGG" id="tsa:AciPR4_0582"/>
<dbReference type="GO" id="GO:0089702">
    <property type="term" value="F:undecaprenyl-phosphate glucose phosphotransferase activity"/>
    <property type="evidence" value="ECO:0007669"/>
    <property type="project" value="TreeGrafter"/>
</dbReference>
<evidence type="ECO:0000313" key="10">
    <source>
        <dbReference type="Proteomes" id="UP000006844"/>
    </source>
</evidence>
<dbReference type="InterPro" id="IPR017464">
    <property type="entry name" value="Sugar_tfrase_EpsB_2"/>
</dbReference>
<evidence type="ECO:0000256" key="4">
    <source>
        <dbReference type="ARBA" id="ARBA00022692"/>
    </source>
</evidence>
<evidence type="ECO:0000256" key="2">
    <source>
        <dbReference type="ARBA" id="ARBA00006464"/>
    </source>
</evidence>
<proteinExistence type="inferred from homology"/>
<evidence type="ECO:0000256" key="3">
    <source>
        <dbReference type="ARBA" id="ARBA00022679"/>
    </source>
</evidence>
<keyword evidence="3 9" id="KW-0808">Transferase</keyword>
<name>E8V403_TERSS</name>
<comment type="similarity">
    <text evidence="2">Belongs to the bacterial sugar transferase family.</text>
</comment>
<feature type="transmembrane region" description="Helical" evidence="7">
    <location>
        <begin position="110"/>
        <end position="131"/>
    </location>
</feature>
<dbReference type="InterPro" id="IPR017475">
    <property type="entry name" value="EPS_sugar_tfrase"/>
</dbReference>
<evidence type="ECO:0000256" key="5">
    <source>
        <dbReference type="ARBA" id="ARBA00022989"/>
    </source>
</evidence>
<dbReference type="HOGENOM" id="CLU_024920_0_0_0"/>
<evidence type="ECO:0000313" key="9">
    <source>
        <dbReference type="EMBL" id="ADV81417.1"/>
    </source>
</evidence>
<organism evidence="9 10">
    <name type="scientific">Terriglobus saanensis (strain ATCC BAA-1853 / DSM 23119 / SP1PR4)</name>
    <dbReference type="NCBI Taxonomy" id="401053"/>
    <lineage>
        <taxon>Bacteria</taxon>
        <taxon>Pseudomonadati</taxon>
        <taxon>Acidobacteriota</taxon>
        <taxon>Terriglobia</taxon>
        <taxon>Terriglobales</taxon>
        <taxon>Acidobacteriaceae</taxon>
        <taxon>Terriglobus</taxon>
    </lineage>
</organism>
<dbReference type="Pfam" id="PF02397">
    <property type="entry name" value="Bac_transf"/>
    <property type="match status" value="1"/>
</dbReference>
<dbReference type="AlphaFoldDB" id="E8V403"/>
<gene>
    <name evidence="9" type="ordered locus">AciPR4_0582</name>
</gene>
<feature type="transmembrane region" description="Helical" evidence="7">
    <location>
        <begin position="48"/>
        <end position="69"/>
    </location>
</feature>
<dbReference type="STRING" id="401053.AciPR4_0582"/>
<dbReference type="InterPro" id="IPR003362">
    <property type="entry name" value="Bact_transf"/>
</dbReference>
<dbReference type="GO" id="GO:0009242">
    <property type="term" value="P:colanic acid biosynthetic process"/>
    <property type="evidence" value="ECO:0007669"/>
    <property type="project" value="TreeGrafter"/>
</dbReference>
<evidence type="ECO:0000256" key="6">
    <source>
        <dbReference type="ARBA" id="ARBA00023136"/>
    </source>
</evidence>
<dbReference type="NCBIfam" id="TIGR03013">
    <property type="entry name" value="EpsB_2"/>
    <property type="match status" value="1"/>
</dbReference>
<evidence type="ECO:0000256" key="1">
    <source>
        <dbReference type="ARBA" id="ARBA00004141"/>
    </source>
</evidence>
<keyword evidence="6 7" id="KW-0472">Membrane</keyword>
<feature type="transmembrane region" description="Helical" evidence="7">
    <location>
        <begin position="272"/>
        <end position="296"/>
    </location>
</feature>
<keyword evidence="4 7" id="KW-0812">Transmembrane</keyword>
<protein>
    <submittedName>
        <fullName evidence="9">Exopolysaccharide biosynthesis polyprenyl glycosylphosphotransferase</fullName>
    </submittedName>
</protein>
<evidence type="ECO:0000256" key="7">
    <source>
        <dbReference type="SAM" id="Phobius"/>
    </source>
</evidence>
<feature type="transmembrane region" description="Helical" evidence="7">
    <location>
        <begin position="12"/>
        <end position="36"/>
    </location>
</feature>
<dbReference type="OrthoDB" id="9808602at2"/>
<dbReference type="RefSeq" id="WP_013567150.1">
    <property type="nucleotide sequence ID" value="NC_014963.1"/>
</dbReference>